<feature type="compositionally biased region" description="Polar residues" evidence="1">
    <location>
        <begin position="458"/>
        <end position="484"/>
    </location>
</feature>
<dbReference type="EMBL" id="CP012109">
    <property type="protein sequence ID" value="AKQ70619.1"/>
    <property type="molecule type" value="Genomic_DNA"/>
</dbReference>
<dbReference type="Proteomes" id="UP000009026">
    <property type="component" value="Chromosome"/>
</dbReference>
<feature type="region of interest" description="Disordered" evidence="1">
    <location>
        <begin position="26"/>
        <end position="46"/>
    </location>
</feature>
<protein>
    <submittedName>
        <fullName evidence="2">Transketolase</fullName>
    </submittedName>
</protein>
<evidence type="ECO:0000313" key="2">
    <source>
        <dbReference type="EMBL" id="AKQ70619.1"/>
    </source>
</evidence>
<name>A0A0H4X5U7_9BACT</name>
<dbReference type="PATRIC" id="fig|1297742.4.peg.7663"/>
<sequence length="641" mass="71451">MPPGDTSLFQPTLLAFTRSDLHGLPQYSMPSGFNPRSSRSRGAPPGQDLSLRILIVSTHAPRVHEERLGFALPGPVVERVLTHAPRVHEERPAMVGLSVQSFAVSTHAPRVHEERPRCSPLPPSAPSFNPRSSRSRGATAHSRVAQRHHAVSTHAPRVHEERHQQWRARAGGVAFQPTLLAFTRSDGRSHSRGASSEFQPTLLAFTRSDRCASRSSSESTSTFQATLLALTRSDRAAGAGLSCAGVSTHAPRVHEERPWSIWWASTTSWSFNPRSSRSRGATSTRRLEDAIVQVSTHAPRVHEERLGSDERLSGDMHVSTHAPRVHEERLARKILARLSHAFQPTPLAFTRSDSAFGRLRGSERFQPTPLAFTRSDSWRLRPTWRRTRFNPRPSRSRGATREAAGLDLNGWRFQPTPLAFTRSDFIETFEGPEKGKFQPTPPRSRGATSHSPWLRSSIWFQPTPSRSRGATQRVRSPCASSTGFNPRPSRSRGATRPAGFAPVSPLFQPTPLAFTRSDSTSPRRASQGEVSTHAPRVHEERPSMWSRSKLELLFQPTPLAFTRSDHQRHQHPLRGRVSTHAPRVHEERQVGPRCLRHRPPVSTHAPRVHEERHACGPSIKCATTCFNPRPSRSRGATSRIS</sequence>
<dbReference type="AlphaFoldDB" id="A0A0H4X5U7"/>
<accession>A0A0H4X5U7</accession>
<feature type="compositionally biased region" description="Polar residues" evidence="1">
    <location>
        <begin position="126"/>
        <end position="136"/>
    </location>
</feature>
<proteinExistence type="predicted"/>
<feature type="region of interest" description="Disordered" evidence="1">
    <location>
        <begin position="108"/>
        <end position="159"/>
    </location>
</feature>
<feature type="region of interest" description="Disordered" evidence="1">
    <location>
        <begin position="562"/>
        <end position="609"/>
    </location>
</feature>
<reference evidence="2 3" key="1">
    <citation type="journal article" date="2016" name="PLoS ONE">
        <title>Complete Genome Sequence and Comparative Genomics of a Novel Myxobacterium Myxococcus hansupus.</title>
        <authorList>
            <person name="Sharma G."/>
            <person name="Narwani T."/>
            <person name="Subramanian S."/>
        </authorList>
    </citation>
    <scope>NUCLEOTIDE SEQUENCE [LARGE SCALE GENOMIC DNA]</scope>
    <source>
        <strain evidence="3">mixupus</strain>
    </source>
</reference>
<organism evidence="2 3">
    <name type="scientific">Pseudomyxococcus hansupus</name>
    <dbReference type="NCBI Taxonomy" id="1297742"/>
    <lineage>
        <taxon>Bacteria</taxon>
        <taxon>Pseudomonadati</taxon>
        <taxon>Myxococcota</taxon>
        <taxon>Myxococcia</taxon>
        <taxon>Myxococcales</taxon>
        <taxon>Cystobacterineae</taxon>
        <taxon>Myxococcaceae</taxon>
        <taxon>Pseudomyxococcus</taxon>
    </lineage>
</organism>
<feature type="compositionally biased region" description="Polar residues" evidence="1">
    <location>
        <begin position="516"/>
        <end position="530"/>
    </location>
</feature>
<evidence type="ECO:0000313" key="3">
    <source>
        <dbReference type="Proteomes" id="UP000009026"/>
    </source>
</evidence>
<gene>
    <name evidence="2" type="ORF">A176_007531</name>
</gene>
<dbReference type="KEGG" id="mym:A176_007531"/>
<feature type="region of interest" description="Disordered" evidence="1">
    <location>
        <begin position="431"/>
        <end position="544"/>
    </location>
</feature>
<evidence type="ECO:0000256" key="1">
    <source>
        <dbReference type="SAM" id="MobiDB-lite"/>
    </source>
</evidence>
<keyword evidence="3" id="KW-1185">Reference proteome</keyword>
<feature type="compositionally biased region" description="Polar residues" evidence="1">
    <location>
        <begin position="28"/>
        <end position="37"/>
    </location>
</feature>